<keyword evidence="1" id="KW-0812">Transmembrane</keyword>
<dbReference type="OrthoDB" id="6762358at2759"/>
<proteinExistence type="predicted"/>
<accession>A0A8K0GEN2</accession>
<organism evidence="2 3">
    <name type="scientific">Ignelater luminosus</name>
    <name type="common">Cucubano</name>
    <name type="synonym">Pyrophorus luminosus</name>
    <dbReference type="NCBI Taxonomy" id="2038154"/>
    <lineage>
        <taxon>Eukaryota</taxon>
        <taxon>Metazoa</taxon>
        <taxon>Ecdysozoa</taxon>
        <taxon>Arthropoda</taxon>
        <taxon>Hexapoda</taxon>
        <taxon>Insecta</taxon>
        <taxon>Pterygota</taxon>
        <taxon>Neoptera</taxon>
        <taxon>Endopterygota</taxon>
        <taxon>Coleoptera</taxon>
        <taxon>Polyphaga</taxon>
        <taxon>Elateriformia</taxon>
        <taxon>Elateroidea</taxon>
        <taxon>Elateridae</taxon>
        <taxon>Agrypninae</taxon>
        <taxon>Pyrophorini</taxon>
        <taxon>Ignelater</taxon>
    </lineage>
</organism>
<keyword evidence="3" id="KW-1185">Reference proteome</keyword>
<evidence type="ECO:0000313" key="3">
    <source>
        <dbReference type="Proteomes" id="UP000801492"/>
    </source>
</evidence>
<dbReference type="EMBL" id="VTPC01004694">
    <property type="protein sequence ID" value="KAF2896864.1"/>
    <property type="molecule type" value="Genomic_DNA"/>
</dbReference>
<evidence type="ECO:0000256" key="1">
    <source>
        <dbReference type="SAM" id="Phobius"/>
    </source>
</evidence>
<keyword evidence="1" id="KW-0472">Membrane</keyword>
<dbReference type="Proteomes" id="UP000801492">
    <property type="component" value="Unassembled WGS sequence"/>
</dbReference>
<gene>
    <name evidence="2" type="ORF">ILUMI_09313</name>
</gene>
<feature type="transmembrane region" description="Helical" evidence="1">
    <location>
        <begin position="364"/>
        <end position="387"/>
    </location>
</feature>
<sequence length="424" mass="49241">MIEQHLSKFKHRAKRGIKYITGNPDENDLIKINKNLGSLYKSQNAIVRQVDEYTSFANHITQRYSKGLEVIQSNVNSSLKVIKDVSNILDAQLAIQCNNYLSQKLLNTLRIIEQTTSLAFSEIPNLEIISDSELIQIINHLKLIYKSTELLELDTIHIFKILEFSKFRVISIKDVITCILYEYSRIYPIPDSQREVLIPPYKYHLQSVNSESWSDERCKVIGNLSVCVEKPQLNKCSFNDKTNCMYAVANNKYRLYVQLHNEKILISSKSKLEIIEECPEKINRIKIKHNALLSSKINCKIIIGNQTFTNTFVNFTFKPLLKVNDYKANTIVNLQLTHLYDLQKLKEEAKNLGSNIKLHPIIHIMHLSVTFVLILILCIIIILVYVFRNKIREIIRKHLQQRWQAEVIPLQEITNAYQNEDGLS</sequence>
<keyword evidence="1" id="KW-1133">Transmembrane helix</keyword>
<comment type="caution">
    <text evidence="2">The sequence shown here is derived from an EMBL/GenBank/DDBJ whole genome shotgun (WGS) entry which is preliminary data.</text>
</comment>
<protein>
    <submittedName>
        <fullName evidence="2">Uncharacterized protein</fullName>
    </submittedName>
</protein>
<name>A0A8K0GEN2_IGNLU</name>
<reference evidence="2" key="1">
    <citation type="submission" date="2019-08" db="EMBL/GenBank/DDBJ databases">
        <title>The genome of the North American firefly Photinus pyralis.</title>
        <authorList>
            <consortium name="Photinus pyralis genome working group"/>
            <person name="Fallon T.R."/>
            <person name="Sander Lower S.E."/>
            <person name="Weng J.-K."/>
        </authorList>
    </citation>
    <scope>NUCLEOTIDE SEQUENCE</scope>
    <source>
        <strain evidence="2">TRF0915ILg1</strain>
        <tissue evidence="2">Whole body</tissue>
    </source>
</reference>
<evidence type="ECO:0000313" key="2">
    <source>
        <dbReference type="EMBL" id="KAF2896864.1"/>
    </source>
</evidence>
<dbReference type="AlphaFoldDB" id="A0A8K0GEN2"/>